<proteinExistence type="predicted"/>
<sequence length="335" mass="36008">MTGGAAPMRSRLRIHFTADDLARVRIASGPDPMWESVLSMHLLQTQRGARVFAGWRRESRARLGHSAARLMALNPAVGSFPDFLTPASGTTDLEAGLDAMLSVPRRQVRAELSTLPCGPSMRTWMRTVAEADADAMTELGQLFRAYYATVISPTWSAIVAQVEADRRRTAQAFLDGGPVAVLTSVSPDSRWRPPVLEIGYPVDRDLHLDGRGILLIPSYFCWRDVVTLVDPALPPVLVHPVRSSFTASGRPARHAGDDSELSALLGFTRATVLRALETPCTTTELGQRAGTSVTSASQHAAVLRRSGLIVTSRRGGAVVHTLTGLGADLLRASGA</sequence>
<dbReference type="AlphaFoldDB" id="A0AAE4AVI5"/>
<evidence type="ECO:0000313" key="1">
    <source>
        <dbReference type="EMBL" id="MDQ0363979.1"/>
    </source>
</evidence>
<protein>
    <submittedName>
        <fullName evidence="1">DNA-binding transcriptional ArsR family regulator</fullName>
    </submittedName>
</protein>
<reference evidence="1 2" key="1">
    <citation type="submission" date="2023-07" db="EMBL/GenBank/DDBJ databases">
        <title>Sequencing the genomes of 1000 actinobacteria strains.</title>
        <authorList>
            <person name="Klenk H.-P."/>
        </authorList>
    </citation>
    <scope>NUCLEOTIDE SEQUENCE [LARGE SCALE GENOMIC DNA]</scope>
    <source>
        <strain evidence="1 2">DSM 44709</strain>
    </source>
</reference>
<evidence type="ECO:0000313" key="2">
    <source>
        <dbReference type="Proteomes" id="UP001240236"/>
    </source>
</evidence>
<dbReference type="InterPro" id="IPR036390">
    <property type="entry name" value="WH_DNA-bd_sf"/>
</dbReference>
<dbReference type="InterPro" id="IPR011991">
    <property type="entry name" value="ArsR-like_HTH"/>
</dbReference>
<gene>
    <name evidence="1" type="ORF">J2S42_000648</name>
</gene>
<dbReference type="InterPro" id="IPR051011">
    <property type="entry name" value="Metal_resp_trans_reg"/>
</dbReference>
<name>A0AAE4AVI5_9ACTN</name>
<keyword evidence="2" id="KW-1185">Reference proteome</keyword>
<dbReference type="GO" id="GO:0003677">
    <property type="term" value="F:DNA binding"/>
    <property type="evidence" value="ECO:0007669"/>
    <property type="project" value="UniProtKB-KW"/>
</dbReference>
<dbReference type="PANTHER" id="PTHR43132:SF8">
    <property type="entry name" value="HTH-TYPE TRANSCRIPTIONAL REGULATOR KMTR"/>
    <property type="match status" value="1"/>
</dbReference>
<dbReference type="SUPFAM" id="SSF46785">
    <property type="entry name" value="Winged helix' DNA-binding domain"/>
    <property type="match status" value="1"/>
</dbReference>
<comment type="caution">
    <text evidence="1">The sequence shown here is derived from an EMBL/GenBank/DDBJ whole genome shotgun (WGS) entry which is preliminary data.</text>
</comment>
<organism evidence="1 2">
    <name type="scientific">Catenuloplanes indicus</name>
    <dbReference type="NCBI Taxonomy" id="137267"/>
    <lineage>
        <taxon>Bacteria</taxon>
        <taxon>Bacillati</taxon>
        <taxon>Actinomycetota</taxon>
        <taxon>Actinomycetes</taxon>
        <taxon>Micromonosporales</taxon>
        <taxon>Micromonosporaceae</taxon>
        <taxon>Catenuloplanes</taxon>
    </lineage>
</organism>
<keyword evidence="1" id="KW-0238">DNA-binding</keyword>
<accession>A0AAE4AVI5</accession>
<dbReference type="Gene3D" id="1.10.10.10">
    <property type="entry name" value="Winged helix-like DNA-binding domain superfamily/Winged helix DNA-binding domain"/>
    <property type="match status" value="1"/>
</dbReference>
<dbReference type="InterPro" id="IPR036388">
    <property type="entry name" value="WH-like_DNA-bd_sf"/>
</dbReference>
<dbReference type="PANTHER" id="PTHR43132">
    <property type="entry name" value="ARSENICAL RESISTANCE OPERON REPRESSOR ARSR-RELATED"/>
    <property type="match status" value="1"/>
</dbReference>
<dbReference type="EMBL" id="JAUSUZ010000001">
    <property type="protein sequence ID" value="MDQ0363979.1"/>
    <property type="molecule type" value="Genomic_DNA"/>
</dbReference>
<dbReference type="Proteomes" id="UP001240236">
    <property type="component" value="Unassembled WGS sequence"/>
</dbReference>
<dbReference type="RefSeq" id="WP_307235023.1">
    <property type="nucleotide sequence ID" value="NZ_JAUSUZ010000001.1"/>
</dbReference>
<dbReference type="CDD" id="cd00090">
    <property type="entry name" value="HTH_ARSR"/>
    <property type="match status" value="1"/>
</dbReference>